<dbReference type="EMBL" id="KN838849">
    <property type="protein sequence ID" value="KIJ93343.1"/>
    <property type="molecule type" value="Genomic_DNA"/>
</dbReference>
<dbReference type="AlphaFoldDB" id="A0A0C9WWY9"/>
<feature type="signal peptide" evidence="1">
    <location>
        <begin position="1"/>
        <end position="20"/>
    </location>
</feature>
<dbReference type="Proteomes" id="UP000054477">
    <property type="component" value="Unassembled WGS sequence"/>
</dbReference>
<evidence type="ECO:0000313" key="2">
    <source>
        <dbReference type="EMBL" id="KIJ93343.1"/>
    </source>
</evidence>
<keyword evidence="1" id="KW-0732">Signal</keyword>
<gene>
    <name evidence="2" type="ORF">K443DRAFT_646175</name>
</gene>
<protein>
    <submittedName>
        <fullName evidence="2">Unplaced genomic scaffold K443scaffold_314, whole genome shotgun sequence</fullName>
    </submittedName>
</protein>
<evidence type="ECO:0000313" key="3">
    <source>
        <dbReference type="Proteomes" id="UP000054477"/>
    </source>
</evidence>
<keyword evidence="3" id="KW-1185">Reference proteome</keyword>
<sequence length="178" mass="19503">MPSVLSSVVLLLLATSLVAASDICAYASRNCVESYGCCQNILPGTCCSWPNNYGWSVRYQNMPASWSGRTFSDSNCQRQWLGISPLVVGPISYRTTKTLPIGCLRTGVRVGGSPPRRDTEDHNDVLNCVRPNVIGFTTKDGKEHLVKVPEGTLDELNEWVKTEIFAKLLEFESVSGDA</sequence>
<accession>A0A0C9WWY9</accession>
<dbReference type="HOGENOM" id="CLU_115925_0_0_1"/>
<feature type="chain" id="PRO_5002206118" evidence="1">
    <location>
        <begin position="21"/>
        <end position="178"/>
    </location>
</feature>
<organism evidence="2 3">
    <name type="scientific">Laccaria amethystina LaAM-08-1</name>
    <dbReference type="NCBI Taxonomy" id="1095629"/>
    <lineage>
        <taxon>Eukaryota</taxon>
        <taxon>Fungi</taxon>
        <taxon>Dikarya</taxon>
        <taxon>Basidiomycota</taxon>
        <taxon>Agaricomycotina</taxon>
        <taxon>Agaricomycetes</taxon>
        <taxon>Agaricomycetidae</taxon>
        <taxon>Agaricales</taxon>
        <taxon>Agaricineae</taxon>
        <taxon>Hydnangiaceae</taxon>
        <taxon>Laccaria</taxon>
    </lineage>
</organism>
<reference evidence="3" key="2">
    <citation type="submission" date="2015-01" db="EMBL/GenBank/DDBJ databases">
        <title>Evolutionary Origins and Diversification of the Mycorrhizal Mutualists.</title>
        <authorList>
            <consortium name="DOE Joint Genome Institute"/>
            <consortium name="Mycorrhizal Genomics Consortium"/>
            <person name="Kohler A."/>
            <person name="Kuo A."/>
            <person name="Nagy L.G."/>
            <person name="Floudas D."/>
            <person name="Copeland A."/>
            <person name="Barry K.W."/>
            <person name="Cichocki N."/>
            <person name="Veneault-Fourrey C."/>
            <person name="LaButti K."/>
            <person name="Lindquist E.A."/>
            <person name="Lipzen A."/>
            <person name="Lundell T."/>
            <person name="Morin E."/>
            <person name="Murat C."/>
            <person name="Riley R."/>
            <person name="Ohm R."/>
            <person name="Sun H."/>
            <person name="Tunlid A."/>
            <person name="Henrissat B."/>
            <person name="Grigoriev I.V."/>
            <person name="Hibbett D.S."/>
            <person name="Martin F."/>
        </authorList>
    </citation>
    <scope>NUCLEOTIDE SEQUENCE [LARGE SCALE GENOMIC DNA]</scope>
    <source>
        <strain evidence="3">LaAM-08-1</strain>
    </source>
</reference>
<name>A0A0C9WWY9_9AGAR</name>
<dbReference type="OrthoDB" id="2961306at2759"/>
<reference evidence="2 3" key="1">
    <citation type="submission" date="2014-04" db="EMBL/GenBank/DDBJ databases">
        <authorList>
            <consortium name="DOE Joint Genome Institute"/>
            <person name="Kuo A."/>
            <person name="Kohler A."/>
            <person name="Nagy L.G."/>
            <person name="Floudas D."/>
            <person name="Copeland A."/>
            <person name="Barry K.W."/>
            <person name="Cichocki N."/>
            <person name="Veneault-Fourrey C."/>
            <person name="LaButti K."/>
            <person name="Lindquist E.A."/>
            <person name="Lipzen A."/>
            <person name="Lundell T."/>
            <person name="Morin E."/>
            <person name="Murat C."/>
            <person name="Sun H."/>
            <person name="Tunlid A."/>
            <person name="Henrissat B."/>
            <person name="Grigoriev I.V."/>
            <person name="Hibbett D.S."/>
            <person name="Martin F."/>
            <person name="Nordberg H.P."/>
            <person name="Cantor M.N."/>
            <person name="Hua S.X."/>
        </authorList>
    </citation>
    <scope>NUCLEOTIDE SEQUENCE [LARGE SCALE GENOMIC DNA]</scope>
    <source>
        <strain evidence="2 3">LaAM-08-1</strain>
    </source>
</reference>
<proteinExistence type="predicted"/>
<evidence type="ECO:0000256" key="1">
    <source>
        <dbReference type="SAM" id="SignalP"/>
    </source>
</evidence>